<dbReference type="Proteomes" id="UP000198765">
    <property type="component" value="Chromosome I"/>
</dbReference>
<dbReference type="OrthoDB" id="5189536at2"/>
<dbReference type="AlphaFoldDB" id="A0A1A9A367"/>
<gene>
    <name evidence="1" type="ORF">GA0070621_3863</name>
</gene>
<evidence type="ECO:0000313" key="2">
    <source>
        <dbReference type="Proteomes" id="UP000198765"/>
    </source>
</evidence>
<reference evidence="1 2" key="1">
    <citation type="submission" date="2016-06" db="EMBL/GenBank/DDBJ databases">
        <authorList>
            <person name="Kjaerup R.B."/>
            <person name="Dalgaard T.S."/>
            <person name="Juul-Madsen H.R."/>
        </authorList>
    </citation>
    <scope>NUCLEOTIDE SEQUENCE [LARGE SCALE GENOMIC DNA]</scope>
    <source>
        <strain evidence="1 2">DSM 45248</strain>
    </source>
</reference>
<evidence type="ECO:0008006" key="3">
    <source>
        <dbReference type="Google" id="ProtNLM"/>
    </source>
</evidence>
<dbReference type="RefSeq" id="WP_091197793.1">
    <property type="nucleotide sequence ID" value="NZ_LT594324.1"/>
</dbReference>
<organism evidence="1 2">
    <name type="scientific">Micromonospora narathiwatensis</name>
    <dbReference type="NCBI Taxonomy" id="299146"/>
    <lineage>
        <taxon>Bacteria</taxon>
        <taxon>Bacillati</taxon>
        <taxon>Actinomycetota</taxon>
        <taxon>Actinomycetes</taxon>
        <taxon>Micromonosporales</taxon>
        <taxon>Micromonosporaceae</taxon>
        <taxon>Micromonospora</taxon>
    </lineage>
</organism>
<accession>A0A1A9A367</accession>
<dbReference type="PATRIC" id="fig|299146.4.peg.4001"/>
<dbReference type="EMBL" id="LT594324">
    <property type="protein sequence ID" value="SBT50881.1"/>
    <property type="molecule type" value="Genomic_DNA"/>
</dbReference>
<sequence>MIEVDVGAIRALGTALEQQTAPGLEAASERLKATRAIEHSNFTSVVPSLAVAYVAAVEFMEEELRTKRAHLTEIQSRLNTTADNWEATEEASTIVTR</sequence>
<evidence type="ECO:0000313" key="1">
    <source>
        <dbReference type="EMBL" id="SBT50881.1"/>
    </source>
</evidence>
<keyword evidence="2" id="KW-1185">Reference proteome</keyword>
<name>A0A1A9A367_9ACTN</name>
<proteinExistence type="predicted"/>
<protein>
    <recommendedName>
        <fullName evidence="3">Excreted virulence factor EspC, type VII ESX diderm</fullName>
    </recommendedName>
</protein>